<dbReference type="RefSeq" id="WP_103388260.1">
    <property type="nucleotide sequence ID" value="NZ_BKAV01000017.1"/>
</dbReference>
<feature type="domain" description="Beta galactosidase small chain/" evidence="8">
    <location>
        <begin position="725"/>
        <end position="994"/>
    </location>
</feature>
<dbReference type="InterPro" id="IPR014718">
    <property type="entry name" value="GH-type_carb-bd"/>
</dbReference>
<dbReference type="InterPro" id="IPR006104">
    <property type="entry name" value="Glyco_hydro_2_N"/>
</dbReference>
<dbReference type="EMBL" id="UGZE01000001">
    <property type="protein sequence ID" value="SUJ08080.1"/>
    <property type="molecule type" value="Genomic_DNA"/>
</dbReference>
<dbReference type="Gene3D" id="2.60.120.260">
    <property type="entry name" value="Galactose-binding domain-like"/>
    <property type="match status" value="1"/>
</dbReference>
<keyword evidence="4 7" id="KW-0378">Hydrolase</keyword>
<proteinExistence type="inferred from homology"/>
<dbReference type="Proteomes" id="UP000321598">
    <property type="component" value="Unassembled WGS sequence"/>
</dbReference>
<dbReference type="Gene3D" id="3.20.20.80">
    <property type="entry name" value="Glycosidases"/>
    <property type="match status" value="1"/>
</dbReference>
<comment type="catalytic activity">
    <reaction evidence="1 7">
        <text>Hydrolysis of terminal non-reducing beta-D-galactose residues in beta-D-galactosides.</text>
        <dbReference type="EC" id="3.2.1.23"/>
    </reaction>
</comment>
<dbReference type="PANTHER" id="PTHR46323:SF2">
    <property type="entry name" value="BETA-GALACTOSIDASE"/>
    <property type="match status" value="1"/>
</dbReference>
<dbReference type="STRING" id="1212545.SARL_05897"/>
<keyword evidence="12" id="KW-1185">Reference proteome</keyword>
<dbReference type="EMBL" id="BKAV01000017">
    <property type="protein sequence ID" value="GEQ00548.1"/>
    <property type="molecule type" value="Genomic_DNA"/>
</dbReference>
<dbReference type="InterPro" id="IPR006102">
    <property type="entry name" value="Ig-like_GH2"/>
</dbReference>
<organism evidence="10 11">
    <name type="scientific">Staphylococcus arlettae</name>
    <dbReference type="NCBI Taxonomy" id="29378"/>
    <lineage>
        <taxon>Bacteria</taxon>
        <taxon>Bacillati</taxon>
        <taxon>Bacillota</taxon>
        <taxon>Bacilli</taxon>
        <taxon>Bacillales</taxon>
        <taxon>Staphylococcaceae</taxon>
        <taxon>Staphylococcus</taxon>
    </lineage>
</organism>
<dbReference type="SUPFAM" id="SSF74650">
    <property type="entry name" value="Galactose mutarotase-like"/>
    <property type="match status" value="1"/>
</dbReference>
<evidence type="ECO:0000313" key="9">
    <source>
        <dbReference type="EMBL" id="GEQ00548.1"/>
    </source>
</evidence>
<protein>
    <recommendedName>
        <fullName evidence="3 7">Beta-galactosidase</fullName>
        <ecNumber evidence="3 7">3.2.1.23</ecNumber>
    </recommendedName>
    <alternativeName>
        <fullName evidence="6 7">Lactase</fullName>
    </alternativeName>
</protein>
<dbReference type="SUPFAM" id="SSF51445">
    <property type="entry name" value="(Trans)glycosidases"/>
    <property type="match status" value="1"/>
</dbReference>
<evidence type="ECO:0000313" key="12">
    <source>
        <dbReference type="Proteomes" id="UP000321598"/>
    </source>
</evidence>
<dbReference type="Pfam" id="PF00703">
    <property type="entry name" value="Glyco_hydro_2"/>
    <property type="match status" value="1"/>
</dbReference>
<dbReference type="PROSITE" id="PS00719">
    <property type="entry name" value="GLYCOSYL_HYDROL_F2_1"/>
    <property type="match status" value="1"/>
</dbReference>
<dbReference type="PANTHER" id="PTHR46323">
    <property type="entry name" value="BETA-GALACTOSIDASE"/>
    <property type="match status" value="1"/>
</dbReference>
<dbReference type="InterPro" id="IPR006101">
    <property type="entry name" value="Glyco_hydro_2"/>
</dbReference>
<dbReference type="PRINTS" id="PR00132">
    <property type="entry name" value="GLHYDRLASE2"/>
</dbReference>
<dbReference type="Proteomes" id="UP000254956">
    <property type="component" value="Unassembled WGS sequence"/>
</dbReference>
<dbReference type="InterPro" id="IPR017853">
    <property type="entry name" value="GH"/>
</dbReference>
<dbReference type="SUPFAM" id="SSF49785">
    <property type="entry name" value="Galactose-binding domain-like"/>
    <property type="match status" value="1"/>
</dbReference>
<dbReference type="Pfam" id="PF02836">
    <property type="entry name" value="Glyco_hydro_2_C"/>
    <property type="match status" value="1"/>
</dbReference>
<evidence type="ECO:0000259" key="8">
    <source>
        <dbReference type="SMART" id="SM01038"/>
    </source>
</evidence>
<dbReference type="InterPro" id="IPR036156">
    <property type="entry name" value="Beta-gal/glucu_dom_sf"/>
</dbReference>
<reference evidence="10 11" key="1">
    <citation type="submission" date="2018-06" db="EMBL/GenBank/DDBJ databases">
        <authorList>
            <consortium name="Pathogen Informatics"/>
            <person name="Doyle S."/>
        </authorList>
    </citation>
    <scope>NUCLEOTIDE SEQUENCE [LARGE SCALE GENOMIC DNA]</scope>
    <source>
        <strain evidence="10 11">NCTC12413</strain>
    </source>
</reference>
<dbReference type="AlphaFoldDB" id="A0A380BY79"/>
<evidence type="ECO:0000256" key="1">
    <source>
        <dbReference type="ARBA" id="ARBA00001412"/>
    </source>
</evidence>
<dbReference type="GO" id="GO:0005990">
    <property type="term" value="P:lactose catabolic process"/>
    <property type="evidence" value="ECO:0007669"/>
    <property type="project" value="TreeGrafter"/>
</dbReference>
<dbReference type="GO" id="GO:0030246">
    <property type="term" value="F:carbohydrate binding"/>
    <property type="evidence" value="ECO:0007669"/>
    <property type="project" value="InterPro"/>
</dbReference>
<dbReference type="InterPro" id="IPR050347">
    <property type="entry name" value="Bact_Beta-galactosidase"/>
</dbReference>
<accession>A0A380BY79</accession>
<evidence type="ECO:0000256" key="2">
    <source>
        <dbReference type="ARBA" id="ARBA00007401"/>
    </source>
</evidence>
<evidence type="ECO:0000256" key="7">
    <source>
        <dbReference type="RuleBase" id="RU361154"/>
    </source>
</evidence>
<dbReference type="OrthoDB" id="9762066at2"/>
<dbReference type="GO" id="GO:0009341">
    <property type="term" value="C:beta-galactosidase complex"/>
    <property type="evidence" value="ECO:0007669"/>
    <property type="project" value="InterPro"/>
</dbReference>
<dbReference type="InterPro" id="IPR013783">
    <property type="entry name" value="Ig-like_fold"/>
</dbReference>
<keyword evidence="5 7" id="KW-0326">Glycosidase</keyword>
<evidence type="ECO:0000256" key="4">
    <source>
        <dbReference type="ARBA" id="ARBA00022801"/>
    </source>
</evidence>
<gene>
    <name evidence="10" type="primary">ebgA</name>
    <name evidence="10" type="ORF">NCTC12413_00237</name>
    <name evidence="9" type="ORF">SAR03_15850</name>
</gene>
<evidence type="ECO:0000313" key="11">
    <source>
        <dbReference type="Proteomes" id="UP000254956"/>
    </source>
</evidence>
<evidence type="ECO:0000256" key="5">
    <source>
        <dbReference type="ARBA" id="ARBA00023295"/>
    </source>
</evidence>
<sequence length="998" mass="114942">MIIEHYHENMAVQNVNLMPRRAYYIPFKHAENISEDTQRLERDSVTNLNGDWNFEFFDSLQTFEAAAKHQLQHTNVIPVPSVWNLHGYDTLQYLNTQYPIPFNPPKVPKKNPCGFYSKHFTIANYNADKKYHLNFEGVDNAFYLWINEQFIGYSQISHAISEFDISDALVEKDNKIQVLVLKWSDGTYFENQDMFRHSGIFRDVYILERATQRVIDFKIETAVDASLANAYINIGQLTYQGLSQANVALYHPNGELLSETEVNASTSFNVTQPLLWSAEQPYLYELRITTPEEIIVQKVGIREVEIKNNQLYVNHQSIKLRGANYHDSHPQTGYVMDKQQFIQDLQLMKAANFNAIRTAHYPKSPLFYELADYYGFYVMSEADLETHGVVRLYGDENNDDYNLIANDEAYEKPIIERVVASVIPLQNYSCIISWSLGNESGFGINIEKAASEVKALDSTRPIHYEGALYQEDNRDNDLSNIDMISRMYASPSEIENRYLTNDQLDKPFVLCEYAHAMGNSPGDLQEYHDLIDQYDSFIGGFVWEWSDHGIHVGMKDGQAIFRYGGDFGETLHDGNFCVDGIVFPNREVHESYYEFQHVNRPIKLISNDGYELQLRNQLDFINVADYIDVACVITFLDNTQEVIELDIKDFAPHTLYSVDVTELTNVEQISDIRLDYYLSNDTLLLDTQTKLGHDQVIYHRQDVLNVAQDTSSQPYIIVDDADVLEVKQEDKVYSFNKNTGMLSQVVKAHRSILVGKSELCLWRAPIDNDVQVRKLWEDAGYHDILTDVNHYSAHYLNNKDVELVFDLAVVSNAKARIMTGKVSWTIRNNGSINVKLEVNKNPRMPFLPRFGLVFKLQDTFEALNYYGNGPYGAYQDKGVATYLSYFDTTVTRNFEPHILPQENSSHNNTTYLQVSDHKYGFTFTSAEPMSFNASHYAVAQLTHATHNDRLEQEPITYVHIDKYQSGIGSNSCGPELAERYRINDNDIHFEFNLQLNEY</sequence>
<evidence type="ECO:0000256" key="6">
    <source>
        <dbReference type="ARBA" id="ARBA00032230"/>
    </source>
</evidence>
<dbReference type="InterPro" id="IPR004199">
    <property type="entry name" value="B-gal_small/dom_5"/>
</dbReference>
<reference evidence="9 12" key="2">
    <citation type="submission" date="2019-07" db="EMBL/GenBank/DDBJ databases">
        <title>Whole genome shotgun sequence of Staphylococcus arlettae NBRC 109765.</title>
        <authorList>
            <person name="Hosoyama A."/>
            <person name="Uohara A."/>
            <person name="Ohji S."/>
            <person name="Ichikawa N."/>
        </authorList>
    </citation>
    <scope>NUCLEOTIDE SEQUENCE [LARGE SCALE GENOMIC DNA]</scope>
    <source>
        <strain evidence="9 12">NBRC 109765</strain>
    </source>
</reference>
<dbReference type="EC" id="3.2.1.23" evidence="3 7"/>
<dbReference type="Gene3D" id="2.60.40.10">
    <property type="entry name" value="Immunoglobulins"/>
    <property type="match status" value="1"/>
</dbReference>
<evidence type="ECO:0000313" key="10">
    <source>
        <dbReference type="EMBL" id="SUJ08080.1"/>
    </source>
</evidence>
<dbReference type="Pfam" id="PF02929">
    <property type="entry name" value="Bgal_small_N"/>
    <property type="match status" value="1"/>
</dbReference>
<dbReference type="InterPro" id="IPR023230">
    <property type="entry name" value="Glyco_hydro_2_CS"/>
</dbReference>
<dbReference type="InterPro" id="IPR011013">
    <property type="entry name" value="Gal_mutarotase_sf_dom"/>
</dbReference>
<dbReference type="SUPFAM" id="SSF49303">
    <property type="entry name" value="beta-Galactosidase/glucuronidase domain"/>
    <property type="match status" value="1"/>
</dbReference>
<dbReference type="GO" id="GO:0004565">
    <property type="term" value="F:beta-galactosidase activity"/>
    <property type="evidence" value="ECO:0007669"/>
    <property type="project" value="UniProtKB-EC"/>
</dbReference>
<dbReference type="InterPro" id="IPR008979">
    <property type="entry name" value="Galactose-bd-like_sf"/>
</dbReference>
<dbReference type="Gene3D" id="2.70.98.10">
    <property type="match status" value="1"/>
</dbReference>
<dbReference type="Pfam" id="PF02837">
    <property type="entry name" value="Glyco_hydro_2_N"/>
    <property type="match status" value="1"/>
</dbReference>
<comment type="similarity">
    <text evidence="2 7">Belongs to the glycosyl hydrolase 2 family.</text>
</comment>
<dbReference type="InterPro" id="IPR006103">
    <property type="entry name" value="Glyco_hydro_2_cat"/>
</dbReference>
<dbReference type="SMART" id="SM01038">
    <property type="entry name" value="Bgal_small_N"/>
    <property type="match status" value="1"/>
</dbReference>
<name>A0A380BY79_9STAP</name>
<evidence type="ECO:0000256" key="3">
    <source>
        <dbReference type="ARBA" id="ARBA00012756"/>
    </source>
</evidence>